<dbReference type="AlphaFoldDB" id="A0A839IS67"/>
<dbReference type="GO" id="GO:0046656">
    <property type="term" value="P:folic acid biosynthetic process"/>
    <property type="evidence" value="ECO:0007669"/>
    <property type="project" value="UniProtKB-KW"/>
</dbReference>
<keyword evidence="7" id="KW-0289">Folate biosynthesis</keyword>
<reference evidence="9 10" key="1">
    <citation type="submission" date="2020-08" db="EMBL/GenBank/DDBJ databases">
        <title>Oceanospirillum sp. nov. isolated from marine sediment.</title>
        <authorList>
            <person name="Ji X."/>
        </authorList>
    </citation>
    <scope>NUCLEOTIDE SEQUENCE [LARGE SCALE GENOMIC DNA]</scope>
    <source>
        <strain evidence="9 10">D5</strain>
    </source>
</reference>
<comment type="pathway">
    <text evidence="1">Cofactor biosynthesis; tetrahydrofolate biosynthesis; 2-amino-4-hydroxy-6-hydroxymethyl-7,8-dihydropteridine diphosphate from 7,8-dihydroneopterin triphosphate: step 4/4.</text>
</comment>
<evidence type="ECO:0000256" key="2">
    <source>
        <dbReference type="ARBA" id="ARBA00013253"/>
    </source>
</evidence>
<evidence type="ECO:0000259" key="8">
    <source>
        <dbReference type="Pfam" id="PF01288"/>
    </source>
</evidence>
<accession>A0A839IS67</accession>
<evidence type="ECO:0000313" key="10">
    <source>
        <dbReference type="Proteomes" id="UP000565262"/>
    </source>
</evidence>
<evidence type="ECO:0000256" key="7">
    <source>
        <dbReference type="ARBA" id="ARBA00022909"/>
    </source>
</evidence>
<evidence type="ECO:0000313" key="9">
    <source>
        <dbReference type="EMBL" id="MBB1487818.1"/>
    </source>
</evidence>
<dbReference type="GO" id="GO:0005524">
    <property type="term" value="F:ATP binding"/>
    <property type="evidence" value="ECO:0007669"/>
    <property type="project" value="UniProtKB-KW"/>
</dbReference>
<dbReference type="EMBL" id="JACJFM010000019">
    <property type="protein sequence ID" value="MBB1487818.1"/>
    <property type="molecule type" value="Genomic_DNA"/>
</dbReference>
<keyword evidence="4" id="KW-0547">Nucleotide-binding</keyword>
<protein>
    <recommendedName>
        <fullName evidence="2">2-amino-4-hydroxy-6-hydroxymethyldihydropteridine diphosphokinase</fullName>
        <ecNumber evidence="2">2.7.6.3</ecNumber>
    </recommendedName>
</protein>
<dbReference type="InterPro" id="IPR035907">
    <property type="entry name" value="Hppk_sf"/>
</dbReference>
<dbReference type="PANTHER" id="PTHR43071">
    <property type="entry name" value="2-AMINO-4-HYDROXY-6-HYDROXYMETHYLDIHYDROPTERIDINE PYROPHOSPHOKINASE"/>
    <property type="match status" value="1"/>
</dbReference>
<comment type="caution">
    <text evidence="9">The sequence shown here is derived from an EMBL/GenBank/DDBJ whole genome shotgun (WGS) entry which is preliminary data.</text>
</comment>
<evidence type="ECO:0000256" key="5">
    <source>
        <dbReference type="ARBA" id="ARBA00022777"/>
    </source>
</evidence>
<evidence type="ECO:0000256" key="4">
    <source>
        <dbReference type="ARBA" id="ARBA00022741"/>
    </source>
</evidence>
<feature type="domain" description="7,8-dihydro-6-hydroxymethylpterin-pyrophosphokinase" evidence="8">
    <location>
        <begin position="5"/>
        <end position="126"/>
    </location>
</feature>
<evidence type="ECO:0000256" key="3">
    <source>
        <dbReference type="ARBA" id="ARBA00022679"/>
    </source>
</evidence>
<keyword evidence="3 9" id="KW-0808">Transferase</keyword>
<dbReference type="UniPathway" id="UPA00077">
    <property type="reaction ID" value="UER00155"/>
</dbReference>
<dbReference type="CDD" id="cd00483">
    <property type="entry name" value="HPPK"/>
    <property type="match status" value="1"/>
</dbReference>
<dbReference type="NCBIfam" id="TIGR01498">
    <property type="entry name" value="folK"/>
    <property type="match status" value="1"/>
</dbReference>
<evidence type="ECO:0000256" key="1">
    <source>
        <dbReference type="ARBA" id="ARBA00005051"/>
    </source>
</evidence>
<dbReference type="GO" id="GO:0003848">
    <property type="term" value="F:2-amino-4-hydroxy-6-hydroxymethyldihydropteridine diphosphokinase activity"/>
    <property type="evidence" value="ECO:0007669"/>
    <property type="project" value="UniProtKB-EC"/>
</dbReference>
<keyword evidence="10" id="KW-1185">Reference proteome</keyword>
<organism evidence="9 10">
    <name type="scientific">Oceanospirillum sediminis</name>
    <dbReference type="NCBI Taxonomy" id="2760088"/>
    <lineage>
        <taxon>Bacteria</taxon>
        <taxon>Pseudomonadati</taxon>
        <taxon>Pseudomonadota</taxon>
        <taxon>Gammaproteobacteria</taxon>
        <taxon>Oceanospirillales</taxon>
        <taxon>Oceanospirillaceae</taxon>
        <taxon>Oceanospirillum</taxon>
    </lineage>
</organism>
<dbReference type="Pfam" id="PF01288">
    <property type="entry name" value="HPPK"/>
    <property type="match status" value="1"/>
</dbReference>
<evidence type="ECO:0000256" key="6">
    <source>
        <dbReference type="ARBA" id="ARBA00022840"/>
    </source>
</evidence>
<dbReference type="InterPro" id="IPR000550">
    <property type="entry name" value="Hppk"/>
</dbReference>
<dbReference type="SUPFAM" id="SSF55083">
    <property type="entry name" value="6-hydroxymethyl-7,8-dihydropterin pyrophosphokinase, HPPK"/>
    <property type="match status" value="1"/>
</dbReference>
<proteinExistence type="predicted"/>
<sequence>MARVYLSLGSNIEAEKYILKGLDALYQAYGDLQLSPAVESEPVGFQGDNFINLMAVIETDLPLAELSRQLRQIEYDHGREEHVVKFSGRTLDIDIVMIDDLCGEHDGIRLPRRDLFEHGYMLYPTSLMEPDLVPPGQEKTARQLWQVFPHTEQQLWLRELFWQGRNISEVQE</sequence>
<dbReference type="Proteomes" id="UP000565262">
    <property type="component" value="Unassembled WGS sequence"/>
</dbReference>
<name>A0A839IS67_9GAMM</name>
<keyword evidence="5 9" id="KW-0418">Kinase</keyword>
<dbReference type="PANTHER" id="PTHR43071:SF2">
    <property type="entry name" value="2-AMINO-4-HYDROXY-6-HYDROXYMETHYLDIHYDROPTERIDINE PYROPHOSPHOKINASE"/>
    <property type="match status" value="1"/>
</dbReference>
<gene>
    <name evidence="9" type="primary">folK</name>
    <name evidence="9" type="ORF">H4O21_14525</name>
</gene>
<keyword evidence="6" id="KW-0067">ATP-binding</keyword>
<dbReference type="GO" id="GO:0016301">
    <property type="term" value="F:kinase activity"/>
    <property type="evidence" value="ECO:0007669"/>
    <property type="project" value="UniProtKB-KW"/>
</dbReference>
<dbReference type="EC" id="2.7.6.3" evidence="2"/>
<dbReference type="RefSeq" id="WP_182809593.1">
    <property type="nucleotide sequence ID" value="NZ_JACJFM010000019.1"/>
</dbReference>
<dbReference type="GO" id="GO:0046654">
    <property type="term" value="P:tetrahydrofolate biosynthetic process"/>
    <property type="evidence" value="ECO:0007669"/>
    <property type="project" value="UniProtKB-UniPathway"/>
</dbReference>
<dbReference type="Gene3D" id="3.30.70.560">
    <property type="entry name" value="7,8-Dihydro-6-hydroxymethylpterin-pyrophosphokinase HPPK"/>
    <property type="match status" value="1"/>
</dbReference>